<dbReference type="OrthoDB" id="29058at2759"/>
<evidence type="ECO:0000256" key="5">
    <source>
        <dbReference type="ARBA" id="ARBA00023242"/>
    </source>
</evidence>
<dbReference type="GO" id="GO:0000480">
    <property type="term" value="P:endonucleolytic cleavage in 5'-ETS of tricistronic rRNA transcript (SSU-rRNA, 5.8S rRNA, LSU-rRNA)"/>
    <property type="evidence" value="ECO:0007669"/>
    <property type="project" value="EnsemblFungi"/>
</dbReference>
<protein>
    <recommendedName>
        <fullName evidence="6">U3 small nucleolar RNA-associated protein 11</fullName>
        <shortName evidence="6">U3 snoRNA-associated protein 11</shortName>
    </recommendedName>
</protein>
<dbReference type="GO" id="GO:0000447">
    <property type="term" value="P:endonucleolytic cleavage in ITS1 to separate SSU-rRNA from 5.8S rRNA and LSU-rRNA from tricistronic rRNA transcript (SSU-rRNA, 5.8S rRNA, LSU-rRNA)"/>
    <property type="evidence" value="ECO:0007669"/>
    <property type="project" value="EnsemblFungi"/>
</dbReference>
<dbReference type="PIRSF" id="PIRSF015952">
    <property type="entry name" value="U3snoRNP11"/>
    <property type="match status" value="1"/>
</dbReference>
<evidence type="ECO:0000313" key="9">
    <source>
        <dbReference type="Proteomes" id="UP000094336"/>
    </source>
</evidence>
<comment type="similarity">
    <text evidence="3 6">Belongs to the UTP11 family.</text>
</comment>
<dbReference type="PANTHER" id="PTHR12838:SF0">
    <property type="entry name" value="U3 SMALL NUCLEOLAR RNA-ASSOCIATED PROTEIN 11-RELATED"/>
    <property type="match status" value="1"/>
</dbReference>
<accession>A0A1E3QTU4</accession>
<evidence type="ECO:0000256" key="3">
    <source>
        <dbReference type="ARBA" id="ARBA00008105"/>
    </source>
</evidence>
<dbReference type="STRING" id="984486.A0A1E3QTU4"/>
<evidence type="ECO:0000256" key="1">
    <source>
        <dbReference type="ARBA" id="ARBA00004099"/>
    </source>
</evidence>
<name>A0A1E3QTU4_9ASCO</name>
<keyword evidence="5 6" id="KW-0539">Nucleus</keyword>
<dbReference type="GO" id="GO:0006412">
    <property type="term" value="P:translation"/>
    <property type="evidence" value="ECO:0007669"/>
    <property type="project" value="EnsemblFungi"/>
</dbReference>
<keyword evidence="4 6" id="KW-0698">rRNA processing</keyword>
<evidence type="ECO:0000313" key="8">
    <source>
        <dbReference type="EMBL" id="ODQ81106.1"/>
    </source>
</evidence>
<dbReference type="EMBL" id="KV454428">
    <property type="protein sequence ID" value="ODQ81106.1"/>
    <property type="molecule type" value="Genomic_DNA"/>
</dbReference>
<feature type="region of interest" description="Disordered" evidence="7">
    <location>
        <begin position="1"/>
        <end position="28"/>
    </location>
</feature>
<dbReference type="GO" id="GO:0000472">
    <property type="term" value="P:endonucleolytic cleavage to generate mature 5'-end of SSU-rRNA from (SSU-rRNA, 5.8S rRNA, LSU-rRNA)"/>
    <property type="evidence" value="ECO:0007669"/>
    <property type="project" value="EnsemblFungi"/>
</dbReference>
<dbReference type="InterPro" id="IPR007144">
    <property type="entry name" value="SSU_processome_Utp11"/>
</dbReference>
<evidence type="ECO:0000256" key="2">
    <source>
        <dbReference type="ARBA" id="ARBA00004604"/>
    </source>
</evidence>
<sequence length="247" mass="29468">MKLVHNVQKKQHKERSQPQERAKFGLLEKKKDYKKRAADYHRKEAALKVLKSKVAAHNPDEYYHAMTARKTDGRGILITERGNEALTNDQAKLLKSQDSNYIRTVRNKEQRDVERLTNEILFKSSGKHTVFVKDLKEQKEFDPVKFFNTDESLLDRPENRLRLDQLTNSSKLVKNFDEQTKYSKALIDEKKVKKLKLLQKRKERNDQLRYVEGRMEMQNELMKKGPKMKMRDQNGKTFFKWKAERKR</sequence>
<dbReference type="RefSeq" id="XP_018986434.1">
    <property type="nucleotide sequence ID" value="XM_019128276.1"/>
</dbReference>
<proteinExistence type="inferred from homology"/>
<keyword evidence="9" id="KW-1185">Reference proteome</keyword>
<evidence type="ECO:0000256" key="6">
    <source>
        <dbReference type="PIRNR" id="PIRNR015952"/>
    </source>
</evidence>
<gene>
    <name evidence="8" type="ORF">BABINDRAFT_160512</name>
</gene>
<comment type="subcellular location">
    <subcellularLocation>
        <location evidence="2 6">Nucleus</location>
        <location evidence="2 6">Nucleolus</location>
    </subcellularLocation>
</comment>
<reference evidence="9" key="1">
    <citation type="submission" date="2016-05" db="EMBL/GenBank/DDBJ databases">
        <title>Comparative genomics of biotechnologically important yeasts.</title>
        <authorList>
            <consortium name="DOE Joint Genome Institute"/>
            <person name="Riley R."/>
            <person name="Haridas S."/>
            <person name="Wolfe K.H."/>
            <person name="Lopes M.R."/>
            <person name="Hittinger C.T."/>
            <person name="Goker M."/>
            <person name="Salamov A."/>
            <person name="Wisecaver J."/>
            <person name="Long T.M."/>
            <person name="Aerts A.L."/>
            <person name="Barry K."/>
            <person name="Choi C."/>
            <person name="Clum A."/>
            <person name="Coughlan A.Y."/>
            <person name="Deshpande S."/>
            <person name="Douglass A.P."/>
            <person name="Hanson S.J."/>
            <person name="Klenk H.-P."/>
            <person name="Labutti K."/>
            <person name="Lapidus A."/>
            <person name="Lindquist E."/>
            <person name="Lipzen A."/>
            <person name="Meier-Kolthoff J.P."/>
            <person name="Ohm R.A."/>
            <person name="Otillar R.P."/>
            <person name="Pangilinan J."/>
            <person name="Peng Y."/>
            <person name="Rokas A."/>
            <person name="Rosa C.A."/>
            <person name="Scheuner C."/>
            <person name="Sibirny A.A."/>
            <person name="Slot J.C."/>
            <person name="Stielow J.B."/>
            <person name="Sun H."/>
            <person name="Kurtzman C.P."/>
            <person name="Blackwell M."/>
            <person name="Grigoriev I.V."/>
            <person name="Jeffries T.W."/>
        </authorList>
    </citation>
    <scope>NUCLEOTIDE SEQUENCE [LARGE SCALE GENOMIC DNA]</scope>
    <source>
        <strain evidence="9">NRRL Y-12698</strain>
    </source>
</reference>
<dbReference type="PANTHER" id="PTHR12838">
    <property type="entry name" value="U3 SMALL NUCLEOLAR RNA-ASSOCIATED PROTEIN 11"/>
    <property type="match status" value="1"/>
</dbReference>
<dbReference type="AlphaFoldDB" id="A0A1E3QTU4"/>
<dbReference type="GO" id="GO:0032040">
    <property type="term" value="C:small-subunit processome"/>
    <property type="evidence" value="ECO:0007669"/>
    <property type="project" value="UniProtKB-UniRule"/>
</dbReference>
<feature type="compositionally biased region" description="Basic and acidic residues" evidence="7">
    <location>
        <begin position="14"/>
        <end position="28"/>
    </location>
</feature>
<organism evidence="8 9">
    <name type="scientific">Babjeviella inositovora NRRL Y-12698</name>
    <dbReference type="NCBI Taxonomy" id="984486"/>
    <lineage>
        <taxon>Eukaryota</taxon>
        <taxon>Fungi</taxon>
        <taxon>Dikarya</taxon>
        <taxon>Ascomycota</taxon>
        <taxon>Saccharomycotina</taxon>
        <taxon>Pichiomycetes</taxon>
        <taxon>Serinales incertae sedis</taxon>
        <taxon>Babjeviella</taxon>
    </lineage>
</organism>
<comment type="subunit">
    <text evidence="6">Component of the ribosomal small subunit (SSU) processome.</text>
</comment>
<evidence type="ECO:0000256" key="4">
    <source>
        <dbReference type="ARBA" id="ARBA00022552"/>
    </source>
</evidence>
<dbReference type="Pfam" id="PF03998">
    <property type="entry name" value="Utp11"/>
    <property type="match status" value="1"/>
</dbReference>
<comment type="function">
    <text evidence="1 6">Involved in nucleolar processing of pre-18S ribosomal RNA.</text>
</comment>
<evidence type="ECO:0000256" key="7">
    <source>
        <dbReference type="SAM" id="MobiDB-lite"/>
    </source>
</evidence>
<dbReference type="GeneID" id="30146129"/>
<dbReference type="Proteomes" id="UP000094336">
    <property type="component" value="Unassembled WGS sequence"/>
</dbReference>